<name>A0A7J7GGZ4_CAMSI</name>
<dbReference type="InterPro" id="IPR039299">
    <property type="entry name" value="SEOA"/>
</dbReference>
<sequence>MKQIQNTHSPDAREFDVKLLLYLIEDIFHHYTPSEILGLGLANASQSQSHALDDNTLQNSIRDIVELLANPIDTIYFEVSSKCSRGSDAHTTTLALFNILSSYSWDAKVVIALAAFSINWGELWLVHQHYQFNPLAEYLTLFKQPPNLLKEPNSLKPTFEALTNLIKAMMDVTKCIVEFKELPPQYITSNMPEMVTTIEHTPSTVYWTIRSIVTCASRIINICW</sequence>
<evidence type="ECO:0000259" key="1">
    <source>
        <dbReference type="Pfam" id="PF14576"/>
    </source>
</evidence>
<proteinExistence type="predicted"/>
<dbReference type="InterPro" id="IPR027942">
    <property type="entry name" value="SEO_N"/>
</dbReference>
<evidence type="ECO:0000313" key="2">
    <source>
        <dbReference type="EMBL" id="KAF5940030.1"/>
    </source>
</evidence>
<dbReference type="GO" id="GO:0010088">
    <property type="term" value="P:phloem development"/>
    <property type="evidence" value="ECO:0007669"/>
    <property type="project" value="InterPro"/>
</dbReference>
<gene>
    <name evidence="2" type="ORF">HYC85_021197</name>
</gene>
<dbReference type="AlphaFoldDB" id="A0A7J7GGZ4"/>
<dbReference type="Proteomes" id="UP000593564">
    <property type="component" value="Unassembled WGS sequence"/>
</dbReference>
<dbReference type="PANTHER" id="PTHR33232">
    <property type="entry name" value="PROTEIN SIEVE ELEMENT OCCLUSION B-LIKE"/>
    <property type="match status" value="1"/>
</dbReference>
<dbReference type="Pfam" id="PF14576">
    <property type="entry name" value="SEO_N"/>
    <property type="match status" value="1"/>
</dbReference>
<protein>
    <recommendedName>
        <fullName evidence="1">Sieve element occlusion N-terminal domain-containing protein</fullName>
    </recommendedName>
</protein>
<accession>A0A7J7GGZ4</accession>
<reference evidence="2 3" key="2">
    <citation type="submission" date="2020-07" db="EMBL/GenBank/DDBJ databases">
        <title>Genome assembly of wild tea tree DASZ reveals pedigree and selection history of tea varieties.</title>
        <authorList>
            <person name="Zhang W."/>
        </authorList>
    </citation>
    <scope>NUCLEOTIDE SEQUENCE [LARGE SCALE GENOMIC DNA]</scope>
    <source>
        <strain evidence="3">cv. G240</strain>
        <tissue evidence="2">Leaf</tissue>
    </source>
</reference>
<dbReference type="PANTHER" id="PTHR33232:SF20">
    <property type="entry name" value="PROTEIN SIEVE ELEMENT OCCLUSION B-LIKE"/>
    <property type="match status" value="1"/>
</dbReference>
<comment type="caution">
    <text evidence="2">The sequence shown here is derived from an EMBL/GenBank/DDBJ whole genome shotgun (WGS) entry which is preliminary data.</text>
</comment>
<feature type="domain" description="Sieve element occlusion N-terminal" evidence="1">
    <location>
        <begin position="1"/>
        <end position="222"/>
    </location>
</feature>
<dbReference type="EMBL" id="JACBKZ010000010">
    <property type="protein sequence ID" value="KAF5940030.1"/>
    <property type="molecule type" value="Genomic_DNA"/>
</dbReference>
<reference evidence="3" key="1">
    <citation type="journal article" date="2020" name="Nat. Commun.">
        <title>Genome assembly of wild tea tree DASZ reveals pedigree and selection history of tea varieties.</title>
        <authorList>
            <person name="Zhang W."/>
            <person name="Zhang Y."/>
            <person name="Qiu H."/>
            <person name="Guo Y."/>
            <person name="Wan H."/>
            <person name="Zhang X."/>
            <person name="Scossa F."/>
            <person name="Alseekh S."/>
            <person name="Zhang Q."/>
            <person name="Wang P."/>
            <person name="Xu L."/>
            <person name="Schmidt M.H."/>
            <person name="Jia X."/>
            <person name="Li D."/>
            <person name="Zhu A."/>
            <person name="Guo F."/>
            <person name="Chen W."/>
            <person name="Ni D."/>
            <person name="Usadel B."/>
            <person name="Fernie A.R."/>
            <person name="Wen W."/>
        </authorList>
    </citation>
    <scope>NUCLEOTIDE SEQUENCE [LARGE SCALE GENOMIC DNA]</scope>
    <source>
        <strain evidence="3">cv. G240</strain>
    </source>
</reference>
<keyword evidence="3" id="KW-1185">Reference proteome</keyword>
<evidence type="ECO:0000313" key="3">
    <source>
        <dbReference type="Proteomes" id="UP000593564"/>
    </source>
</evidence>
<organism evidence="2 3">
    <name type="scientific">Camellia sinensis</name>
    <name type="common">Tea plant</name>
    <name type="synonym">Thea sinensis</name>
    <dbReference type="NCBI Taxonomy" id="4442"/>
    <lineage>
        <taxon>Eukaryota</taxon>
        <taxon>Viridiplantae</taxon>
        <taxon>Streptophyta</taxon>
        <taxon>Embryophyta</taxon>
        <taxon>Tracheophyta</taxon>
        <taxon>Spermatophyta</taxon>
        <taxon>Magnoliopsida</taxon>
        <taxon>eudicotyledons</taxon>
        <taxon>Gunneridae</taxon>
        <taxon>Pentapetalae</taxon>
        <taxon>asterids</taxon>
        <taxon>Ericales</taxon>
        <taxon>Theaceae</taxon>
        <taxon>Camellia</taxon>
    </lineage>
</organism>